<accession>A0AAE4Z9P8</accession>
<reference evidence="1 2" key="1">
    <citation type="submission" date="2020-01" db="EMBL/GenBank/DDBJ databases">
        <title>Genomes assembled from Gulf of Kutch pelagic sediment metagenomes.</title>
        <authorList>
            <person name="Chandrashekar M."/>
            <person name="Mahajan M.S."/>
            <person name="Dave K.J."/>
            <person name="Vatsa P."/>
            <person name="Nathani N.M."/>
        </authorList>
    </citation>
    <scope>NUCLEOTIDE SEQUENCE [LARGE SCALE GENOMIC DNA]</scope>
    <source>
        <strain evidence="1">KS3-K002</strain>
    </source>
</reference>
<sequence>MRIEFERSGGVAGLRLSLSIDTDTLPEAEAEEIEKLVEASGFFEMPERTGTPSGADAFVYRVKVESAERAHTVTTSDIDAPSELSPLLERLERLARRARRE</sequence>
<gene>
    <name evidence="1" type="ORF">GWO12_12225</name>
</gene>
<dbReference type="InterPro" id="IPR049457">
    <property type="entry name" value="Emfourin"/>
</dbReference>
<protein>
    <submittedName>
        <fullName evidence="1">Uncharacterized protein</fullName>
    </submittedName>
</protein>
<dbReference type="Pfam" id="PF20242">
    <property type="entry name" value="Emfourin"/>
    <property type="match status" value="1"/>
</dbReference>
<dbReference type="EMBL" id="JAACAK010000096">
    <property type="protein sequence ID" value="NIR75859.1"/>
    <property type="molecule type" value="Genomic_DNA"/>
</dbReference>
<proteinExistence type="predicted"/>
<evidence type="ECO:0000313" key="2">
    <source>
        <dbReference type="Proteomes" id="UP000702544"/>
    </source>
</evidence>
<evidence type="ECO:0000313" key="1">
    <source>
        <dbReference type="EMBL" id="NIR75859.1"/>
    </source>
</evidence>
<name>A0AAE4Z9P8_9BACT</name>
<dbReference type="AlphaFoldDB" id="A0AAE4Z9P8"/>
<organism evidence="1 2">
    <name type="scientific">Candidatus Kutchimonas denitrificans</name>
    <dbReference type="NCBI Taxonomy" id="3056748"/>
    <lineage>
        <taxon>Bacteria</taxon>
        <taxon>Pseudomonadati</taxon>
        <taxon>Gemmatimonadota</taxon>
        <taxon>Gemmatimonadia</taxon>
        <taxon>Candidatus Palauibacterales</taxon>
        <taxon>Candidatus Palauibacteraceae</taxon>
        <taxon>Candidatus Kutchimonas</taxon>
    </lineage>
</organism>
<dbReference type="Proteomes" id="UP000702544">
    <property type="component" value="Unassembled WGS sequence"/>
</dbReference>
<comment type="caution">
    <text evidence="1">The sequence shown here is derived from an EMBL/GenBank/DDBJ whole genome shotgun (WGS) entry which is preliminary data.</text>
</comment>